<evidence type="ECO:0000256" key="1">
    <source>
        <dbReference type="ARBA" id="ARBA00009570"/>
    </source>
</evidence>
<evidence type="ECO:0000313" key="3">
    <source>
        <dbReference type="EMBL" id="KDA01196.1"/>
    </source>
</evidence>
<gene>
    <name evidence="3" type="ORF">HOC_16930</name>
</gene>
<dbReference type="EMBL" id="ARYL01000034">
    <property type="protein sequence ID" value="KDA01196.1"/>
    <property type="molecule type" value="Genomic_DNA"/>
</dbReference>
<proteinExistence type="inferred from homology"/>
<dbReference type="eggNOG" id="COG5517">
    <property type="taxonomic scope" value="Bacteria"/>
</dbReference>
<dbReference type="InterPro" id="IPR032710">
    <property type="entry name" value="NTF2-like_dom_sf"/>
</dbReference>
<comment type="similarity">
    <text evidence="1">Belongs to the bacterial ring-hydroxylating dioxygenase beta subunit family.</text>
</comment>
<dbReference type="AlphaFoldDB" id="A0A059G304"/>
<dbReference type="InterPro" id="IPR000391">
    <property type="entry name" value="Rng_hydr_dOase-bsu"/>
</dbReference>
<protein>
    <submittedName>
        <fullName evidence="3">Small subunit aromatic oxygenase</fullName>
    </submittedName>
</protein>
<dbReference type="SUPFAM" id="SSF54427">
    <property type="entry name" value="NTF2-like"/>
    <property type="match status" value="1"/>
</dbReference>
<dbReference type="Pfam" id="PF00866">
    <property type="entry name" value="Ring_hydroxyl_B"/>
    <property type="match status" value="1"/>
</dbReference>
<dbReference type="GO" id="GO:0016491">
    <property type="term" value="F:oxidoreductase activity"/>
    <property type="evidence" value="ECO:0007669"/>
    <property type="project" value="UniProtKB-KW"/>
</dbReference>
<dbReference type="STRING" id="1280953.HOC_16930"/>
<dbReference type="Proteomes" id="UP000024942">
    <property type="component" value="Unassembled WGS sequence"/>
</dbReference>
<reference evidence="3 4" key="1">
    <citation type="journal article" date="2014" name="Antonie Van Leeuwenhoek">
        <title>Hyphomonas beringensis sp. nov. and Hyphomonas chukchiensis sp. nov., isolated from surface seawater of the Bering Sea and Chukchi Sea.</title>
        <authorList>
            <person name="Li C."/>
            <person name="Lai Q."/>
            <person name="Li G."/>
            <person name="Dong C."/>
            <person name="Wang J."/>
            <person name="Liao Y."/>
            <person name="Shao Z."/>
        </authorList>
    </citation>
    <scope>NUCLEOTIDE SEQUENCE [LARGE SCALE GENOMIC DNA]</scope>
    <source>
        <strain evidence="3 4">SCH89</strain>
    </source>
</reference>
<name>A0A059G304_9PROT</name>
<evidence type="ECO:0000256" key="2">
    <source>
        <dbReference type="ARBA" id="ARBA00023002"/>
    </source>
</evidence>
<keyword evidence="2" id="KW-0560">Oxidoreductase</keyword>
<dbReference type="PATRIC" id="fig|1280953.3.peg.3393"/>
<keyword evidence="4" id="KW-1185">Reference proteome</keyword>
<dbReference type="RefSeq" id="WP_035540746.1">
    <property type="nucleotide sequence ID" value="NZ_ARYL01000034.1"/>
</dbReference>
<evidence type="ECO:0000313" key="4">
    <source>
        <dbReference type="Proteomes" id="UP000024942"/>
    </source>
</evidence>
<comment type="caution">
    <text evidence="3">The sequence shown here is derived from an EMBL/GenBank/DDBJ whole genome shotgun (WGS) entry which is preliminary data.</text>
</comment>
<sequence length="165" mass="18678">MMQTDTSLEAALNALLLADAHALDSKDMPGWLGNYADEEAAAYYCRSAENSEHGLALGFMYDDCRARLEDRVTFVNDIWAGTFQDYRTRHFVQLTSFDRVDATTLEMRSNFSVFMTPKDSGITQVLAAGQYLDTVRQDKNGELKLLSRRAELDTSVLPRYLVYPI</sequence>
<accession>A0A059G304</accession>
<dbReference type="Gene3D" id="3.10.450.50">
    <property type="match status" value="1"/>
</dbReference>
<organism evidence="3 4">
    <name type="scientific">Hyphomonas oceanitis SCH89</name>
    <dbReference type="NCBI Taxonomy" id="1280953"/>
    <lineage>
        <taxon>Bacteria</taxon>
        <taxon>Pseudomonadati</taxon>
        <taxon>Pseudomonadota</taxon>
        <taxon>Alphaproteobacteria</taxon>
        <taxon>Hyphomonadales</taxon>
        <taxon>Hyphomonadaceae</taxon>
        <taxon>Hyphomonas</taxon>
    </lineage>
</organism>